<keyword evidence="1" id="KW-0175">Coiled coil</keyword>
<keyword evidence="4" id="KW-1185">Reference proteome</keyword>
<feature type="compositionally biased region" description="Basic and acidic residues" evidence="2">
    <location>
        <begin position="198"/>
        <end position="227"/>
    </location>
</feature>
<feature type="coiled-coil region" evidence="1">
    <location>
        <begin position="80"/>
        <end position="133"/>
    </location>
</feature>
<sequence length="247" mass="27804">MDDEENEDESLLKEIQGIQENHQDETQAVLAEIKRMGVAEVSDLERTILALPDEDDLEAMVLAMSDDEDALVSTSAEVTAETLRQQIREEKLEALKHKRSGDMEKARLHLRKSKELQQQLDKLVAMKEEEQAVEAPATKEDYTQLAVKYRREGKMELARKYLRLSKGSPGAGGGEEGAGSSAAPVLEIPPELPGAADRSAETLRQQIREEKLEALKHKRSGDMEKARLHLRKSKELQQQLDHMSRQS</sequence>
<dbReference type="AlphaFoldDB" id="A0A5B8MTJ6"/>
<dbReference type="PANTHER" id="PTHR47553:SF1">
    <property type="entry name" value="RING_FYVE_PHD ZINC FINGER SUPERFAMILY PROTEIN"/>
    <property type="match status" value="1"/>
</dbReference>
<proteinExistence type="predicted"/>
<dbReference type="PANTHER" id="PTHR47553">
    <property type="entry name" value="MYOSIN-11"/>
    <property type="match status" value="1"/>
</dbReference>
<evidence type="ECO:0000313" key="3">
    <source>
        <dbReference type="EMBL" id="QDZ22732.1"/>
    </source>
</evidence>
<feature type="region of interest" description="Disordered" evidence="2">
    <location>
        <begin position="165"/>
        <end position="247"/>
    </location>
</feature>
<evidence type="ECO:0000313" key="4">
    <source>
        <dbReference type="Proteomes" id="UP000316726"/>
    </source>
</evidence>
<gene>
    <name evidence="3" type="ORF">A3770_08p52500</name>
</gene>
<dbReference type="EMBL" id="CP031041">
    <property type="protein sequence ID" value="QDZ22732.1"/>
    <property type="molecule type" value="Genomic_DNA"/>
</dbReference>
<evidence type="ECO:0000256" key="1">
    <source>
        <dbReference type="SAM" id="Coils"/>
    </source>
</evidence>
<organism evidence="3 4">
    <name type="scientific">Chloropicon primus</name>
    <dbReference type="NCBI Taxonomy" id="1764295"/>
    <lineage>
        <taxon>Eukaryota</taxon>
        <taxon>Viridiplantae</taxon>
        <taxon>Chlorophyta</taxon>
        <taxon>Chloropicophyceae</taxon>
        <taxon>Chloropicales</taxon>
        <taxon>Chloropicaceae</taxon>
        <taxon>Chloropicon</taxon>
    </lineage>
</organism>
<accession>A0A5B8MTJ6</accession>
<evidence type="ECO:0000256" key="2">
    <source>
        <dbReference type="SAM" id="MobiDB-lite"/>
    </source>
</evidence>
<name>A0A5B8MTJ6_9CHLO</name>
<dbReference type="Proteomes" id="UP000316726">
    <property type="component" value="Chromosome 8"/>
</dbReference>
<reference evidence="3 4" key="1">
    <citation type="submission" date="2018-07" db="EMBL/GenBank/DDBJ databases">
        <title>The complete nuclear genome of the prasinophyte Chloropicon primus (CCMP1205).</title>
        <authorList>
            <person name="Pombert J.-F."/>
            <person name="Otis C."/>
            <person name="Turmel M."/>
            <person name="Lemieux C."/>
        </authorList>
    </citation>
    <scope>NUCLEOTIDE SEQUENCE [LARGE SCALE GENOMIC DNA]</scope>
    <source>
        <strain evidence="3 4">CCMP1205</strain>
    </source>
</reference>
<protein>
    <submittedName>
        <fullName evidence="3">Uncharacterized protein</fullName>
    </submittedName>
</protein>
<feature type="region of interest" description="Disordered" evidence="2">
    <location>
        <begin position="1"/>
        <end position="22"/>
    </location>
</feature>